<dbReference type="EMBL" id="GBRH01180951">
    <property type="protein sequence ID" value="JAE16945.1"/>
    <property type="molecule type" value="Transcribed_RNA"/>
</dbReference>
<sequence length="17" mass="1953">MTSVRLLSRLCDCHTFA</sequence>
<evidence type="ECO:0000313" key="1">
    <source>
        <dbReference type="EMBL" id="JAE16945.1"/>
    </source>
</evidence>
<organism evidence="1">
    <name type="scientific">Arundo donax</name>
    <name type="common">Giant reed</name>
    <name type="synonym">Donax arundinaceus</name>
    <dbReference type="NCBI Taxonomy" id="35708"/>
    <lineage>
        <taxon>Eukaryota</taxon>
        <taxon>Viridiplantae</taxon>
        <taxon>Streptophyta</taxon>
        <taxon>Embryophyta</taxon>
        <taxon>Tracheophyta</taxon>
        <taxon>Spermatophyta</taxon>
        <taxon>Magnoliopsida</taxon>
        <taxon>Liliopsida</taxon>
        <taxon>Poales</taxon>
        <taxon>Poaceae</taxon>
        <taxon>PACMAD clade</taxon>
        <taxon>Arundinoideae</taxon>
        <taxon>Arundineae</taxon>
        <taxon>Arundo</taxon>
    </lineage>
</organism>
<reference evidence="1" key="2">
    <citation type="journal article" date="2015" name="Data Brief">
        <title>Shoot transcriptome of the giant reed, Arundo donax.</title>
        <authorList>
            <person name="Barrero R.A."/>
            <person name="Guerrero F.D."/>
            <person name="Moolhuijzen P."/>
            <person name="Goolsby J.A."/>
            <person name="Tidwell J."/>
            <person name="Bellgard S.E."/>
            <person name="Bellgard M.I."/>
        </authorList>
    </citation>
    <scope>NUCLEOTIDE SEQUENCE</scope>
    <source>
        <tissue evidence="1">Shoot tissue taken approximately 20 cm above the soil surface</tissue>
    </source>
</reference>
<reference evidence="1" key="1">
    <citation type="submission" date="2014-09" db="EMBL/GenBank/DDBJ databases">
        <authorList>
            <person name="Magalhaes I.L.F."/>
            <person name="Oliveira U."/>
            <person name="Santos F.R."/>
            <person name="Vidigal T.H.D.A."/>
            <person name="Brescovit A.D."/>
            <person name="Santos A.J."/>
        </authorList>
    </citation>
    <scope>NUCLEOTIDE SEQUENCE</scope>
    <source>
        <tissue evidence="1">Shoot tissue taken approximately 20 cm above the soil surface</tissue>
    </source>
</reference>
<accession>A0A0A9FVT5</accession>
<dbReference type="EMBL" id="GBRH01270047">
    <property type="protein sequence ID" value="JAD27848.1"/>
    <property type="molecule type" value="Transcribed_RNA"/>
</dbReference>
<dbReference type="AlphaFoldDB" id="A0A0A9FVT5"/>
<proteinExistence type="predicted"/>
<protein>
    <submittedName>
        <fullName evidence="1">Uncharacterized protein</fullName>
    </submittedName>
</protein>
<name>A0A0A9FVT5_ARUDO</name>